<dbReference type="GO" id="GO:0046820">
    <property type="term" value="F:4-amino-4-deoxychorismate synthase activity"/>
    <property type="evidence" value="ECO:0007669"/>
    <property type="project" value="TreeGrafter"/>
</dbReference>
<dbReference type="Gene3D" id="3.60.120.10">
    <property type="entry name" value="Anthranilate synthase"/>
    <property type="match status" value="1"/>
</dbReference>
<organism evidence="2 3">
    <name type="scientific">Hydrogenobacter thermophilus (strain DSM 6534 / IAM 12695 / TK-6)</name>
    <dbReference type="NCBI Taxonomy" id="608538"/>
    <lineage>
        <taxon>Bacteria</taxon>
        <taxon>Pseudomonadati</taxon>
        <taxon>Aquificota</taxon>
        <taxon>Aquificia</taxon>
        <taxon>Aquificales</taxon>
        <taxon>Aquificaceae</taxon>
        <taxon>Hydrogenobacter</taxon>
    </lineage>
</organism>
<dbReference type="PANTHER" id="PTHR11236:SF50">
    <property type="entry name" value="AMINODEOXYCHORISMATE SYNTHASE COMPONENT 1"/>
    <property type="match status" value="1"/>
</dbReference>
<gene>
    <name evidence="2" type="ordered locus">HTH_0363</name>
</gene>
<proteinExistence type="predicted"/>
<evidence type="ECO:0000313" key="3">
    <source>
        <dbReference type="Proteomes" id="UP000002574"/>
    </source>
</evidence>
<dbReference type="GO" id="GO:0000162">
    <property type="term" value="P:L-tryptophan biosynthetic process"/>
    <property type="evidence" value="ECO:0007669"/>
    <property type="project" value="TreeGrafter"/>
</dbReference>
<dbReference type="EMBL" id="AP011112">
    <property type="protein sequence ID" value="BAI68829.1"/>
    <property type="molecule type" value="Genomic_DNA"/>
</dbReference>
<accession>D3DG77</accession>
<dbReference type="OrthoDB" id="9803598at2"/>
<sequence length="341" mass="38574">MRLVFSGGWIGKGGLYQARIKRVSFLKSLHELSPESFPCFLVLSYHLASEVFGLPIKTSSLPLVVLVEIESFKAIDPREKRVSLTLLESSISDEGFKEKVNEVKKLIEEGIVYQINLTNRFTFSLKGDPFDLFLKFYARQPVDYAFFLDLDDFYIISGSMELFLRREGKKLRSEPIKGTASKREELKKSEKDRAENLMITDVVRNDLGIVGKCVEVKDLFGIRKYKTLYHMYSAVECETTASLKAILFATFPPASVTGAPKRKAVEVIDSLEPHCRDLYCGCAGFLKSEEDFTLSVLIRTALGDGKTLSYYAGCGIVWDSDPQKELREVYLKMKAFFSTST</sequence>
<dbReference type="AlphaFoldDB" id="D3DG77"/>
<dbReference type="KEGG" id="hte:Hydth_0361"/>
<feature type="domain" description="Chorismate-utilising enzyme C-terminal" evidence="1">
    <location>
        <begin position="93"/>
        <end position="332"/>
    </location>
</feature>
<dbReference type="PANTHER" id="PTHR11236">
    <property type="entry name" value="AMINOBENZOATE/ANTHRANILATE SYNTHASE"/>
    <property type="match status" value="1"/>
</dbReference>
<dbReference type="KEGG" id="hth:HTH_0363"/>
<dbReference type="STRING" id="608538.HTH_0363"/>
<protein>
    <submittedName>
        <fullName evidence="2">Para-aminobenzoate synthase component I</fullName>
    </submittedName>
</protein>
<dbReference type="PRINTS" id="PR00095">
    <property type="entry name" value="ANTSNTHASEI"/>
</dbReference>
<dbReference type="Proteomes" id="UP000002574">
    <property type="component" value="Chromosome"/>
</dbReference>
<dbReference type="InterPro" id="IPR019999">
    <property type="entry name" value="Anth_synth_I-like"/>
</dbReference>
<dbReference type="RefSeq" id="WP_012963012.1">
    <property type="nucleotide sequence ID" value="NC_013799.1"/>
</dbReference>
<evidence type="ECO:0000313" key="2">
    <source>
        <dbReference type="EMBL" id="BAI68829.1"/>
    </source>
</evidence>
<dbReference type="InterPro" id="IPR005801">
    <property type="entry name" value="ADC_synthase"/>
</dbReference>
<dbReference type="InterPro" id="IPR015890">
    <property type="entry name" value="Chorismate_C"/>
</dbReference>
<dbReference type="SUPFAM" id="SSF56322">
    <property type="entry name" value="ADC synthase"/>
    <property type="match status" value="1"/>
</dbReference>
<dbReference type="Pfam" id="PF00425">
    <property type="entry name" value="Chorismate_bind"/>
    <property type="match status" value="1"/>
</dbReference>
<dbReference type="PATRIC" id="fig|608538.5.peg.363"/>
<evidence type="ECO:0000259" key="1">
    <source>
        <dbReference type="Pfam" id="PF00425"/>
    </source>
</evidence>
<dbReference type="eggNOG" id="COG0147">
    <property type="taxonomic scope" value="Bacteria"/>
</dbReference>
<name>D3DG77_HYDTT</name>
<keyword evidence="3" id="KW-1185">Reference proteome</keyword>
<reference evidence="2 3" key="1">
    <citation type="journal article" date="2010" name="J. Bacteriol.">
        <title>Complete genome sequence of the thermophilic, obligately chemolithoautotrophic hydrogen-oxidizing bacterium Hydrogenobacter thermophilus TK-6.</title>
        <authorList>
            <person name="Arai H."/>
            <person name="Kanbe H."/>
            <person name="Ishii M."/>
            <person name="Igarashi Y."/>
        </authorList>
    </citation>
    <scope>NUCLEOTIDE SEQUENCE [LARGE SCALE GENOMIC DNA]</scope>
    <source>
        <strain evidence="3">DSM 6534 / IAM 12695 / TK-6 [Tokyo]</strain>
    </source>
</reference>